<dbReference type="Proteomes" id="UP001341840">
    <property type="component" value="Unassembled WGS sequence"/>
</dbReference>
<evidence type="ECO:0000313" key="2">
    <source>
        <dbReference type="EMBL" id="MED6186142.1"/>
    </source>
</evidence>
<reference evidence="2 3" key="1">
    <citation type="journal article" date="2023" name="Plants (Basel)">
        <title>Bridging the Gap: Combining Genomics and Transcriptomics Approaches to Understand Stylosanthes scabra, an Orphan Legume from the Brazilian Caatinga.</title>
        <authorList>
            <person name="Ferreira-Neto J.R.C."/>
            <person name="da Silva M.D."/>
            <person name="Binneck E."/>
            <person name="de Melo N.F."/>
            <person name="da Silva R.H."/>
            <person name="de Melo A.L.T.M."/>
            <person name="Pandolfi V."/>
            <person name="Bustamante F.O."/>
            <person name="Brasileiro-Vidal A.C."/>
            <person name="Benko-Iseppon A.M."/>
        </authorList>
    </citation>
    <scope>NUCLEOTIDE SEQUENCE [LARGE SCALE GENOMIC DNA]</scope>
    <source>
        <tissue evidence="2">Leaves</tissue>
    </source>
</reference>
<keyword evidence="1" id="KW-0812">Transmembrane</keyword>
<protein>
    <submittedName>
        <fullName evidence="2">Uncharacterized protein</fullName>
    </submittedName>
</protein>
<dbReference type="EMBL" id="JASCZI010181859">
    <property type="protein sequence ID" value="MED6186142.1"/>
    <property type="molecule type" value="Genomic_DNA"/>
</dbReference>
<keyword evidence="1" id="KW-1133">Transmembrane helix</keyword>
<dbReference type="InterPro" id="IPR004158">
    <property type="entry name" value="DUF247_pln"/>
</dbReference>
<evidence type="ECO:0000313" key="3">
    <source>
        <dbReference type="Proteomes" id="UP001341840"/>
    </source>
</evidence>
<comment type="caution">
    <text evidence="2">The sequence shown here is derived from an EMBL/GenBank/DDBJ whole genome shotgun (WGS) entry which is preliminary data.</text>
</comment>
<dbReference type="PANTHER" id="PTHR31170">
    <property type="entry name" value="BNAC04G53230D PROTEIN"/>
    <property type="match status" value="1"/>
</dbReference>
<keyword evidence="3" id="KW-1185">Reference proteome</keyword>
<evidence type="ECO:0000256" key="1">
    <source>
        <dbReference type="SAM" id="Phobius"/>
    </source>
</evidence>
<accession>A0ABU6WJY9</accession>
<sequence length="435" mass="49712">MANPNPNEVAIKIKALLEEGQPCFTEECCIYRVPHDIRKHNEEAYTPKVVSIGPFHHENQNLLNMEGHKRLYCRQFIERSETNNLESFVSFVQELEPKVRGHYSHDIKLSKEEHVMVILVDCCFILQFLLELVSNDSGGDLLFLTQRLVNSIRSDLLLVENQVPFFVLERLYNLAFPSTLTSGTANHTHPLLLLALAILPDKIINGDHDNVEQTLSNVGRVAHFTDLSRKLLLKSSELFQPSSASGCSREAHVTHLYSATELHESGVKFEVNRKSKCLLDMKISGHTLRIPFIIVDDWTEVLLRNLLAFEQCHCIHESYLVDYIIFFDFLINTDKDVNLLIKKGIIENWLGDSNAVAKMFNSLGTNLMHPNFNVRYSRIFKKLNAFCAHPYHKKVATLRRDYCSTPWKTAASIAGIFLLILTVIQTVFSILQVVH</sequence>
<organism evidence="2 3">
    <name type="scientific">Stylosanthes scabra</name>
    <dbReference type="NCBI Taxonomy" id="79078"/>
    <lineage>
        <taxon>Eukaryota</taxon>
        <taxon>Viridiplantae</taxon>
        <taxon>Streptophyta</taxon>
        <taxon>Embryophyta</taxon>
        <taxon>Tracheophyta</taxon>
        <taxon>Spermatophyta</taxon>
        <taxon>Magnoliopsida</taxon>
        <taxon>eudicotyledons</taxon>
        <taxon>Gunneridae</taxon>
        <taxon>Pentapetalae</taxon>
        <taxon>rosids</taxon>
        <taxon>fabids</taxon>
        <taxon>Fabales</taxon>
        <taxon>Fabaceae</taxon>
        <taxon>Papilionoideae</taxon>
        <taxon>50 kb inversion clade</taxon>
        <taxon>dalbergioids sensu lato</taxon>
        <taxon>Dalbergieae</taxon>
        <taxon>Pterocarpus clade</taxon>
        <taxon>Stylosanthes</taxon>
    </lineage>
</organism>
<gene>
    <name evidence="2" type="ORF">PIB30_063961</name>
</gene>
<feature type="transmembrane region" description="Helical" evidence="1">
    <location>
        <begin position="410"/>
        <end position="434"/>
    </location>
</feature>
<dbReference type="Pfam" id="PF03140">
    <property type="entry name" value="DUF247"/>
    <property type="match status" value="1"/>
</dbReference>
<dbReference type="PANTHER" id="PTHR31170:SF23">
    <property type="match status" value="1"/>
</dbReference>
<name>A0ABU6WJY9_9FABA</name>
<keyword evidence="1" id="KW-0472">Membrane</keyword>
<proteinExistence type="predicted"/>